<dbReference type="RefSeq" id="WP_090712828.1">
    <property type="nucleotide sequence ID" value="NZ_CBCSKY010000004.1"/>
</dbReference>
<dbReference type="Proteomes" id="UP000199050">
    <property type="component" value="Unassembled WGS sequence"/>
</dbReference>
<keyword evidence="1" id="KW-0479">Metal-binding</keyword>
<dbReference type="GO" id="GO:0046872">
    <property type="term" value="F:metal ion binding"/>
    <property type="evidence" value="ECO:0007669"/>
    <property type="project" value="UniProtKB-KW"/>
</dbReference>
<dbReference type="PANTHER" id="PTHR42988:SF2">
    <property type="entry name" value="CYCLIC NUCLEOTIDE PHOSPHODIESTERASE CBUA0032-RELATED"/>
    <property type="match status" value="1"/>
</dbReference>
<evidence type="ECO:0000259" key="6">
    <source>
        <dbReference type="Pfam" id="PF00149"/>
    </source>
</evidence>
<name>A0A1G8J5L1_9BACL</name>
<evidence type="ECO:0000256" key="5">
    <source>
        <dbReference type="SAM" id="SignalP"/>
    </source>
</evidence>
<dbReference type="SUPFAM" id="SSF56300">
    <property type="entry name" value="Metallo-dependent phosphatases"/>
    <property type="match status" value="1"/>
</dbReference>
<evidence type="ECO:0000259" key="7">
    <source>
        <dbReference type="Pfam" id="PF17839"/>
    </source>
</evidence>
<evidence type="ECO:0000313" key="8">
    <source>
        <dbReference type="EMBL" id="SDI26372.1"/>
    </source>
</evidence>
<dbReference type="Gene3D" id="1.10.246.180">
    <property type="match status" value="1"/>
</dbReference>
<dbReference type="AlphaFoldDB" id="A0A1G8J5L1"/>
<dbReference type="InterPro" id="IPR040869">
    <property type="entry name" value="CNP_C"/>
</dbReference>
<feature type="chain" id="PRO_5039134908" evidence="5">
    <location>
        <begin position="26"/>
        <end position="449"/>
    </location>
</feature>
<dbReference type="OrthoDB" id="2036332at2"/>
<evidence type="ECO:0000256" key="2">
    <source>
        <dbReference type="ARBA" id="ARBA00022801"/>
    </source>
</evidence>
<dbReference type="InterPro" id="IPR050884">
    <property type="entry name" value="CNP_phosphodiesterase-III"/>
</dbReference>
<reference evidence="9" key="1">
    <citation type="submission" date="2016-10" db="EMBL/GenBank/DDBJ databases">
        <authorList>
            <person name="Varghese N."/>
            <person name="Submissions S."/>
        </authorList>
    </citation>
    <scope>NUCLEOTIDE SEQUENCE [LARGE SCALE GENOMIC DNA]</scope>
    <source>
        <strain evidence="9">CGMCC 1.11012</strain>
    </source>
</reference>
<dbReference type="GO" id="GO:0016787">
    <property type="term" value="F:hydrolase activity"/>
    <property type="evidence" value="ECO:0007669"/>
    <property type="project" value="UniProtKB-KW"/>
</dbReference>
<feature type="signal peptide" evidence="5">
    <location>
        <begin position="1"/>
        <end position="25"/>
    </location>
</feature>
<dbReference type="Pfam" id="PF00149">
    <property type="entry name" value="Metallophos"/>
    <property type="match status" value="1"/>
</dbReference>
<feature type="domain" description="Cyclic nucleotide phosphodiesterase C-terminal" evidence="7">
    <location>
        <begin position="329"/>
        <end position="435"/>
    </location>
</feature>
<dbReference type="Pfam" id="PF17839">
    <property type="entry name" value="CNP_C_terminal"/>
    <property type="match status" value="1"/>
</dbReference>
<dbReference type="PANTHER" id="PTHR42988">
    <property type="entry name" value="PHOSPHOHYDROLASE"/>
    <property type="match status" value="1"/>
</dbReference>
<protein>
    <submittedName>
        <fullName evidence="8">Calcineurin-like phosphoesterase</fullName>
    </submittedName>
</protein>
<dbReference type="PIRSF" id="PIRSF034890">
    <property type="entry name" value="Pesteras_lmo2642"/>
    <property type="match status" value="1"/>
</dbReference>
<proteinExistence type="inferred from homology"/>
<dbReference type="InterPro" id="IPR029052">
    <property type="entry name" value="Metallo-depent_PP-like"/>
</dbReference>
<dbReference type="STRING" id="1174501.SAMN05216192_10479"/>
<dbReference type="InterPro" id="IPR012365">
    <property type="entry name" value="Pesteras_lmo2642"/>
</dbReference>
<dbReference type="Gene3D" id="3.60.21.10">
    <property type="match status" value="1"/>
</dbReference>
<accession>A0A1G8J5L1</accession>
<evidence type="ECO:0000256" key="1">
    <source>
        <dbReference type="ARBA" id="ARBA00022723"/>
    </source>
</evidence>
<keyword evidence="5" id="KW-0732">Signal</keyword>
<dbReference type="EMBL" id="FNDX01000004">
    <property type="protein sequence ID" value="SDI26372.1"/>
    <property type="molecule type" value="Genomic_DNA"/>
</dbReference>
<dbReference type="PROSITE" id="PS51257">
    <property type="entry name" value="PROKAR_LIPOPROTEIN"/>
    <property type="match status" value="1"/>
</dbReference>
<evidence type="ECO:0000256" key="4">
    <source>
        <dbReference type="ARBA" id="ARBA00025742"/>
    </source>
</evidence>
<evidence type="ECO:0000256" key="3">
    <source>
        <dbReference type="ARBA" id="ARBA00023004"/>
    </source>
</evidence>
<comment type="similarity">
    <text evidence="4">Belongs to the cyclic nucleotide phosphodiesterase class-III family.</text>
</comment>
<keyword evidence="3" id="KW-0408">Iron</keyword>
<dbReference type="InterPro" id="IPR004843">
    <property type="entry name" value="Calcineurin-like_PHP"/>
</dbReference>
<organism evidence="8 9">
    <name type="scientific">Paenibacillus typhae</name>
    <dbReference type="NCBI Taxonomy" id="1174501"/>
    <lineage>
        <taxon>Bacteria</taxon>
        <taxon>Bacillati</taxon>
        <taxon>Bacillota</taxon>
        <taxon>Bacilli</taxon>
        <taxon>Bacillales</taxon>
        <taxon>Paenibacillaceae</taxon>
        <taxon>Paenibacillus</taxon>
    </lineage>
</organism>
<evidence type="ECO:0000313" key="9">
    <source>
        <dbReference type="Proteomes" id="UP000199050"/>
    </source>
</evidence>
<sequence length="449" mass="50155">MSVRQFNIILLFSLLLLLSSCSGQKTEQQVLRIQSGQNLRLLTTTDIHYLSPRLTDNGPAFRRFLAAGDGKQLNYSDEMLDALDLDIGIRRPAAVIISGDLTNNGEKASHQDLAGHLRDIEQRTGTRIYVIPGNHDVMNPWARRFEGERQIPADSVTPKNFRSIYSEFGYGEALLRDNDSLSYLAAPSEDLWLLMLDTSQYSRNKKLGHPQLDGQLTDSTLRWIDRCSELAAGKGAQIVAVMHHSLLDHSDSLREGFTLNNNKQAAAALLRSGITTVFSGHIHFQDIRKSEAGIYDVANSALSVYPHQYGILDYSSAARTINYNTAKLNVELWAKSAGSTDPNLLNFNAYSEEAFRKLSADRSYARLISDSSYDGYTQEQLESMADVAGRLNEIYFAGTAAKDIAAVTSSEGFRLWRAAPNSGLKSYVLRMSELERKDNNHFVTKFPQW</sequence>
<keyword evidence="2" id="KW-0378">Hydrolase</keyword>
<feature type="domain" description="Calcineurin-like phosphoesterase" evidence="6">
    <location>
        <begin position="40"/>
        <end position="283"/>
    </location>
</feature>
<keyword evidence="9" id="KW-1185">Reference proteome</keyword>
<gene>
    <name evidence="8" type="ORF">SAMN05216192_10479</name>
</gene>